<proteinExistence type="predicted"/>
<accession>A0AAD7N8F6</accession>
<dbReference type="AlphaFoldDB" id="A0AAD7N8F6"/>
<evidence type="ECO:0000313" key="1">
    <source>
        <dbReference type="EMBL" id="KAJ7750049.1"/>
    </source>
</evidence>
<protein>
    <submittedName>
        <fullName evidence="1">Uncharacterized protein</fullName>
    </submittedName>
</protein>
<evidence type="ECO:0000313" key="2">
    <source>
        <dbReference type="Proteomes" id="UP001215280"/>
    </source>
</evidence>
<gene>
    <name evidence="1" type="ORF">DFH07DRAFT_549925</name>
</gene>
<keyword evidence="2" id="KW-1185">Reference proteome</keyword>
<comment type="caution">
    <text evidence="1">The sequence shown here is derived from an EMBL/GenBank/DDBJ whole genome shotgun (WGS) entry which is preliminary data.</text>
</comment>
<organism evidence="1 2">
    <name type="scientific">Mycena maculata</name>
    <dbReference type="NCBI Taxonomy" id="230809"/>
    <lineage>
        <taxon>Eukaryota</taxon>
        <taxon>Fungi</taxon>
        <taxon>Dikarya</taxon>
        <taxon>Basidiomycota</taxon>
        <taxon>Agaricomycotina</taxon>
        <taxon>Agaricomycetes</taxon>
        <taxon>Agaricomycetidae</taxon>
        <taxon>Agaricales</taxon>
        <taxon>Marasmiineae</taxon>
        <taxon>Mycenaceae</taxon>
        <taxon>Mycena</taxon>
    </lineage>
</organism>
<reference evidence="1" key="1">
    <citation type="submission" date="2023-03" db="EMBL/GenBank/DDBJ databases">
        <title>Massive genome expansion in bonnet fungi (Mycena s.s.) driven by repeated elements and novel gene families across ecological guilds.</title>
        <authorList>
            <consortium name="Lawrence Berkeley National Laboratory"/>
            <person name="Harder C.B."/>
            <person name="Miyauchi S."/>
            <person name="Viragh M."/>
            <person name="Kuo A."/>
            <person name="Thoen E."/>
            <person name="Andreopoulos B."/>
            <person name="Lu D."/>
            <person name="Skrede I."/>
            <person name="Drula E."/>
            <person name="Henrissat B."/>
            <person name="Morin E."/>
            <person name="Kohler A."/>
            <person name="Barry K."/>
            <person name="LaButti K."/>
            <person name="Morin E."/>
            <person name="Salamov A."/>
            <person name="Lipzen A."/>
            <person name="Mereny Z."/>
            <person name="Hegedus B."/>
            <person name="Baldrian P."/>
            <person name="Stursova M."/>
            <person name="Weitz H."/>
            <person name="Taylor A."/>
            <person name="Grigoriev I.V."/>
            <person name="Nagy L.G."/>
            <person name="Martin F."/>
            <person name="Kauserud H."/>
        </authorList>
    </citation>
    <scope>NUCLEOTIDE SEQUENCE</scope>
    <source>
        <strain evidence="1">CBHHK188m</strain>
    </source>
</reference>
<dbReference type="Proteomes" id="UP001215280">
    <property type="component" value="Unassembled WGS sequence"/>
</dbReference>
<name>A0AAD7N8F6_9AGAR</name>
<dbReference type="EMBL" id="JARJLG010000083">
    <property type="protein sequence ID" value="KAJ7750049.1"/>
    <property type="molecule type" value="Genomic_DNA"/>
</dbReference>
<sequence>MSNIYDNNTSIIQAEINATDQLVNFNATVGLTMLASESNSTNARVAYYAIPSLKSDLANWKKNTSLIAFLWDPSNPNGTRVKSSAPPLGTGTQPRMPHVSRGGPSFIMADFGVQVQFGGIELVDIELGTWFDHFKSANSVANPISDDLAGAAYKKIFTKYFGTAEHPGDLAKYTYKALVVYKPIISLLFASEQNAINAKSAATSSCGMWQGLTNGTIPADKDYYITFNPNTTDAYVVGVIMQSYWDGQAASGFNFTSNTVGE</sequence>